<accession>A0A0K2UX08</accession>
<dbReference type="EMBL" id="HACA01025259">
    <property type="protein sequence ID" value="CDW42620.1"/>
    <property type="molecule type" value="Transcribed_RNA"/>
</dbReference>
<name>A0A0K2UX08_LEPSM</name>
<organism evidence="1">
    <name type="scientific">Lepeophtheirus salmonis</name>
    <name type="common">Salmon louse</name>
    <name type="synonym">Caligus salmonis</name>
    <dbReference type="NCBI Taxonomy" id="72036"/>
    <lineage>
        <taxon>Eukaryota</taxon>
        <taxon>Metazoa</taxon>
        <taxon>Ecdysozoa</taxon>
        <taxon>Arthropoda</taxon>
        <taxon>Crustacea</taxon>
        <taxon>Multicrustacea</taxon>
        <taxon>Hexanauplia</taxon>
        <taxon>Copepoda</taxon>
        <taxon>Siphonostomatoida</taxon>
        <taxon>Caligidae</taxon>
        <taxon>Lepeophtheirus</taxon>
    </lineage>
</organism>
<reference evidence="1" key="1">
    <citation type="submission" date="2014-05" db="EMBL/GenBank/DDBJ databases">
        <authorList>
            <person name="Chronopoulou M."/>
        </authorList>
    </citation>
    <scope>NUCLEOTIDE SEQUENCE</scope>
    <source>
        <tissue evidence="1">Whole organism</tissue>
    </source>
</reference>
<evidence type="ECO:0000313" key="1">
    <source>
        <dbReference type="EMBL" id="CDW42620.1"/>
    </source>
</evidence>
<sequence length="19" mass="2344">MRYFCIIYNTSRALNDSYL</sequence>
<dbReference type="AlphaFoldDB" id="A0A0K2UX08"/>
<protein>
    <submittedName>
        <fullName evidence="1">Uncharacterized protein</fullName>
    </submittedName>
</protein>
<proteinExistence type="predicted"/>